<organism evidence="2 3">
    <name type="scientific">Azotobacter bryophylli</name>
    <dbReference type="NCBI Taxonomy" id="1986537"/>
    <lineage>
        <taxon>Bacteria</taxon>
        <taxon>Pseudomonadati</taxon>
        <taxon>Pseudomonadota</taxon>
        <taxon>Gammaproteobacteria</taxon>
        <taxon>Pseudomonadales</taxon>
        <taxon>Pseudomonadaceae</taxon>
        <taxon>Azotobacter</taxon>
    </lineage>
</organism>
<dbReference type="Gene3D" id="3.40.50.970">
    <property type="match status" value="2"/>
</dbReference>
<dbReference type="PIRSF" id="PIRSF017245">
    <property type="entry name" value="Phosphoketolase"/>
    <property type="match status" value="1"/>
</dbReference>
<dbReference type="InterPro" id="IPR029061">
    <property type="entry name" value="THDP-binding"/>
</dbReference>
<proteinExistence type="predicted"/>
<reference evidence="3" key="1">
    <citation type="journal article" date="2019" name="Int. J. Syst. Evol. Microbiol.">
        <title>The Global Catalogue of Microorganisms (GCM) 10K type strain sequencing project: providing services to taxonomists for standard genome sequencing and annotation.</title>
        <authorList>
            <consortium name="The Broad Institute Genomics Platform"/>
            <consortium name="The Broad Institute Genome Sequencing Center for Infectious Disease"/>
            <person name="Wu L."/>
            <person name="Ma J."/>
        </authorList>
    </citation>
    <scope>NUCLEOTIDE SEQUENCE [LARGE SCALE GENOMIC DNA]</scope>
    <source>
        <strain evidence="3">KCTC 62195</strain>
    </source>
</reference>
<dbReference type="Pfam" id="PF09364">
    <property type="entry name" value="XFP_N"/>
    <property type="match status" value="1"/>
</dbReference>
<keyword evidence="3" id="KW-1185">Reference proteome</keyword>
<dbReference type="InterPro" id="IPR018970">
    <property type="entry name" value="Xul5P/Fru6P_PKetolase_N"/>
</dbReference>
<dbReference type="PANTHER" id="PTHR31273:SF0">
    <property type="entry name" value="PHOSPHOKETOLASE-RELATED"/>
    <property type="match status" value="1"/>
</dbReference>
<evidence type="ECO:0000259" key="1">
    <source>
        <dbReference type="Pfam" id="PF09364"/>
    </source>
</evidence>
<dbReference type="Pfam" id="PF03894">
    <property type="entry name" value="XFP"/>
    <property type="match status" value="1"/>
</dbReference>
<dbReference type="InterPro" id="IPR005593">
    <property type="entry name" value="Xul5P/Fru6P_PKetolase"/>
</dbReference>
<dbReference type="Proteomes" id="UP001595457">
    <property type="component" value="Unassembled WGS sequence"/>
</dbReference>
<accession>A0ABV7ANA6</accession>
<dbReference type="PANTHER" id="PTHR31273">
    <property type="entry name" value="PHOSPHOKETOLASE-RELATED"/>
    <property type="match status" value="1"/>
</dbReference>
<evidence type="ECO:0000313" key="2">
    <source>
        <dbReference type="EMBL" id="MFC2970949.1"/>
    </source>
</evidence>
<gene>
    <name evidence="2" type="ORF">ACFOJE_01800</name>
</gene>
<sequence>MTQILPSLAELEEHARVEPAFAAWQQGYGPLQHSSQTQAGVFRLAHQLVQAGLQPDLASVYRLLSALDRLTAAGLWLVVHMTYARRVRLDGASLEADDFKAWPEGHTGGALNMVPAYAGYLALNALSGETRGWLMGQGHCVAAIDALNLLTGNQQPEQALTYPCDEDGINRLLEDFYGYRQAADGRPAAPLGSHVTPHTAGGIAEGGYLGFAELQYAHLPLPGETLVAFLSDGAAEEQRGGDWMPRWWRAEDCGAALPVMIANGRRIEQRTELGTSEGLAGFKQHLRHCGFDPIAFDGRDPAAFACTLWEMQQRLGRRVTELERGILHYPLPIPYGIAETVKGFGFYGAGSNAAHNLPLPGNPHTDVGARALFNQHAAPLWVSPDELAAARALFATLRQGRPLERDNPLATRNPPIPALPPLHYLDLSERCSPMKALDRFFVDLVQANPQLRPRVGNPDELASNRLGGVLKALRHRACQPESELEAVDGKIITALNEEAVVSACLANRGGLNLVASYEAFCVKMLGAVRQALIFARQQKEVGRPAGWLGWPLVASSHTWENGKNQQSHQDTTFCEALLGEMGDMVRVIFPADHHSLLAVLPSIYRARGQLTCMVVPKRERPVLFDQIQAEQLARDGALVVDEVAGVDAVLLIANGSYQLAEMRRAAERLRAAGKAYRLVYLQEPGRFRAPRDRWEEEALADADLRARLFPDGLERRVLLTHMRPEVARGHLWPILPDARKSVVMGYRNRGGTLDEAGMLFANQASWAHVVQACAGLLGLPLGGLLSEDEVAAVAGKGDPAALR</sequence>
<name>A0ABV7ANA6_9GAMM</name>
<dbReference type="SUPFAM" id="SSF52518">
    <property type="entry name" value="Thiamin diphosphate-binding fold (THDP-binding)"/>
    <property type="match status" value="2"/>
</dbReference>
<dbReference type="Gene3D" id="3.40.50.920">
    <property type="match status" value="1"/>
</dbReference>
<protein>
    <submittedName>
        <fullName evidence="2">Xylulose 5-phosphate 3-epimerase</fullName>
    </submittedName>
</protein>
<comment type="caution">
    <text evidence="2">The sequence shown here is derived from an EMBL/GenBank/DDBJ whole genome shotgun (WGS) entry which is preliminary data.</text>
</comment>
<dbReference type="InterPro" id="IPR009014">
    <property type="entry name" value="Transketo_C/PFOR_II"/>
</dbReference>
<feature type="domain" description="Xylulose 5-phosphate/Fructose 6-phosphate phosphoketolase N-terminal" evidence="1">
    <location>
        <begin position="64"/>
        <end position="306"/>
    </location>
</feature>
<dbReference type="RefSeq" id="WP_377812515.1">
    <property type="nucleotide sequence ID" value="NZ_JBHRSJ010000001.1"/>
</dbReference>
<evidence type="ECO:0000313" key="3">
    <source>
        <dbReference type="Proteomes" id="UP001595457"/>
    </source>
</evidence>
<dbReference type="EMBL" id="JBHRSJ010000001">
    <property type="protein sequence ID" value="MFC2970949.1"/>
    <property type="molecule type" value="Genomic_DNA"/>
</dbReference>